<evidence type="ECO:0000256" key="2">
    <source>
        <dbReference type="ARBA" id="ARBA00004524"/>
    </source>
</evidence>
<dbReference type="GO" id="GO:0016174">
    <property type="term" value="F:NAD(P)H oxidase H2O2-forming activity"/>
    <property type="evidence" value="ECO:0007669"/>
    <property type="project" value="UniProtKB-EC"/>
</dbReference>
<keyword evidence="13" id="KW-0521">NADP</keyword>
<evidence type="ECO:0000256" key="6">
    <source>
        <dbReference type="ARBA" id="ARBA00019213"/>
    </source>
</evidence>
<dbReference type="PIRSF" id="PIRSF000332">
    <property type="entry name" value="FMO"/>
    <property type="match status" value="1"/>
</dbReference>
<comment type="catalytic activity">
    <reaction evidence="27">
        <text>hexan-3-one + NADPH + O2 + H(+) = ethyl butanoate + NADP(+) + H2O</text>
        <dbReference type="Rhea" id="RHEA:54844"/>
        <dbReference type="ChEBI" id="CHEBI:15377"/>
        <dbReference type="ChEBI" id="CHEBI:15378"/>
        <dbReference type="ChEBI" id="CHEBI:15379"/>
        <dbReference type="ChEBI" id="CHEBI:57783"/>
        <dbReference type="ChEBI" id="CHEBI:58349"/>
        <dbReference type="ChEBI" id="CHEBI:88764"/>
        <dbReference type="ChEBI" id="CHEBI:89891"/>
    </reaction>
    <physiologicalReaction direction="left-to-right" evidence="27">
        <dbReference type="Rhea" id="RHEA:54845"/>
    </physiologicalReaction>
</comment>
<comment type="catalytic activity">
    <reaction evidence="23">
        <text>hexan-3-one + NADPH + O2 + H(+) = propyl propanoate + NADP(+) + H2O</text>
        <dbReference type="Rhea" id="RHEA:54848"/>
        <dbReference type="ChEBI" id="CHEBI:15377"/>
        <dbReference type="ChEBI" id="CHEBI:15378"/>
        <dbReference type="ChEBI" id="CHEBI:15379"/>
        <dbReference type="ChEBI" id="CHEBI:57783"/>
        <dbReference type="ChEBI" id="CHEBI:58349"/>
        <dbReference type="ChEBI" id="CHEBI:89828"/>
        <dbReference type="ChEBI" id="CHEBI:89891"/>
    </reaction>
    <physiologicalReaction direction="left-to-right" evidence="23">
        <dbReference type="Rhea" id="RHEA:54849"/>
    </physiologicalReaction>
</comment>
<dbReference type="AlphaFoldDB" id="A0A7L4C6R0"/>
<keyword evidence="14" id="KW-1133">Transmembrane helix</keyword>
<dbReference type="PRINTS" id="PR01125">
    <property type="entry name" value="FMOXYGENASE5"/>
</dbReference>
<dbReference type="EC" id="1.6.3.1" evidence="4"/>
<evidence type="ECO:0000256" key="5">
    <source>
        <dbReference type="ARBA" id="ARBA00012850"/>
    </source>
</evidence>
<keyword evidence="18" id="KW-0472">Membrane</keyword>
<comment type="subcellular location">
    <subcellularLocation>
        <location evidence="2">Microsome membrane</location>
    </subcellularLocation>
</comment>
<evidence type="ECO:0000256" key="18">
    <source>
        <dbReference type="ARBA" id="ARBA00023136"/>
    </source>
</evidence>
<proteinExistence type="inferred from homology"/>
<dbReference type="SUPFAM" id="SSF51905">
    <property type="entry name" value="FAD/NAD(P)-binding domain"/>
    <property type="match status" value="2"/>
</dbReference>
<evidence type="ECO:0000256" key="9">
    <source>
        <dbReference type="ARBA" id="ARBA00022630"/>
    </source>
</evidence>
<dbReference type="PRINTS" id="PR00370">
    <property type="entry name" value="FMOXYGENASE"/>
</dbReference>
<evidence type="ECO:0000256" key="24">
    <source>
        <dbReference type="ARBA" id="ARBA00047574"/>
    </source>
</evidence>
<dbReference type="InterPro" id="IPR050346">
    <property type="entry name" value="FMO-like"/>
</dbReference>
<keyword evidence="11" id="KW-0274">FAD</keyword>
<comment type="similarity">
    <text evidence="3">Belongs to the FMO family.</text>
</comment>
<evidence type="ECO:0000256" key="3">
    <source>
        <dbReference type="ARBA" id="ARBA00009183"/>
    </source>
</evidence>
<keyword evidence="10" id="KW-0812">Transmembrane</keyword>
<evidence type="ECO:0000256" key="1">
    <source>
        <dbReference type="ARBA" id="ARBA00001974"/>
    </source>
</evidence>
<keyword evidence="12" id="KW-0256">Endoplasmic reticulum</keyword>
<keyword evidence="15" id="KW-0560">Oxidoreductase</keyword>
<evidence type="ECO:0000256" key="12">
    <source>
        <dbReference type="ARBA" id="ARBA00022848"/>
    </source>
</evidence>
<evidence type="ECO:0000256" key="19">
    <source>
        <dbReference type="ARBA" id="ARBA00029728"/>
    </source>
</evidence>
<evidence type="ECO:0000256" key="25">
    <source>
        <dbReference type="ARBA" id="ARBA00047855"/>
    </source>
</evidence>
<evidence type="ECO:0000256" key="14">
    <source>
        <dbReference type="ARBA" id="ARBA00022989"/>
    </source>
</evidence>
<evidence type="ECO:0000256" key="15">
    <source>
        <dbReference type="ARBA" id="ARBA00023002"/>
    </source>
</evidence>
<reference evidence="33 34" key="1">
    <citation type="submission" date="2019-09" db="EMBL/GenBank/DDBJ databases">
        <title>Bird 10,000 Genomes (B10K) Project - Family phase.</title>
        <authorList>
            <person name="Zhang G."/>
        </authorList>
    </citation>
    <scope>NUCLEOTIDE SEQUENCE [LARGE SCALE GENOMIC DNA]</scope>
    <source>
        <strain evidence="33">B10K-DU-005-01</strain>
    </source>
</reference>
<evidence type="ECO:0000256" key="22">
    <source>
        <dbReference type="ARBA" id="ARBA00045722"/>
    </source>
</evidence>
<dbReference type="Proteomes" id="UP000551823">
    <property type="component" value="Unassembled WGS sequence"/>
</dbReference>
<comment type="catalytic activity">
    <reaction evidence="26">
        <text>NADPH + O2 + H(+) = H2O2 + NADP(+)</text>
        <dbReference type="Rhea" id="RHEA:11260"/>
        <dbReference type="ChEBI" id="CHEBI:15378"/>
        <dbReference type="ChEBI" id="CHEBI:15379"/>
        <dbReference type="ChEBI" id="CHEBI:16240"/>
        <dbReference type="ChEBI" id="CHEBI:57783"/>
        <dbReference type="ChEBI" id="CHEBI:58349"/>
        <dbReference type="EC" id="1.6.3.1"/>
    </reaction>
    <physiologicalReaction direction="left-to-right" evidence="26">
        <dbReference type="Rhea" id="RHEA:11261"/>
    </physiologicalReaction>
</comment>
<evidence type="ECO:0000256" key="16">
    <source>
        <dbReference type="ARBA" id="ARBA00023033"/>
    </source>
</evidence>
<evidence type="ECO:0000256" key="27">
    <source>
        <dbReference type="ARBA" id="ARBA00047977"/>
    </source>
</evidence>
<comment type="catalytic activity">
    <reaction evidence="28">
        <text>octan-3-one + NADPH + O2 + H(+) = ethyl hexanoate + NADP(+) + H2O</text>
        <dbReference type="Rhea" id="RHEA:54856"/>
        <dbReference type="ChEBI" id="CHEBI:15377"/>
        <dbReference type="ChEBI" id="CHEBI:15378"/>
        <dbReference type="ChEBI" id="CHEBI:15379"/>
        <dbReference type="ChEBI" id="CHEBI:57783"/>
        <dbReference type="ChEBI" id="CHEBI:58349"/>
        <dbReference type="ChEBI" id="CHEBI:80946"/>
        <dbReference type="ChEBI" id="CHEBI:86055"/>
    </reaction>
    <physiologicalReaction direction="left-to-right" evidence="28">
        <dbReference type="Rhea" id="RHEA:54857"/>
    </physiologicalReaction>
</comment>
<keyword evidence="34" id="KW-1185">Reference proteome</keyword>
<feature type="non-terminal residue" evidence="33">
    <location>
        <position position="1"/>
    </location>
</feature>
<evidence type="ECO:0000256" key="30">
    <source>
        <dbReference type="ARBA" id="ARBA00048990"/>
    </source>
</evidence>
<dbReference type="Pfam" id="PF00743">
    <property type="entry name" value="FMO-like"/>
    <property type="match status" value="1"/>
</dbReference>
<dbReference type="Gene3D" id="3.50.50.60">
    <property type="entry name" value="FAD/NAD(P)-binding domain"/>
    <property type="match status" value="1"/>
</dbReference>
<keyword evidence="9" id="KW-0285">Flavoprotein</keyword>
<dbReference type="EC" id="1.14.13.8" evidence="5"/>
<evidence type="ECO:0000256" key="32">
    <source>
        <dbReference type="ARBA" id="ARBA00049475"/>
    </source>
</evidence>
<protein>
    <recommendedName>
        <fullName evidence="6">Flavin-containing monooxygenase 5</fullName>
        <ecNumber evidence="5">1.14.13.8</ecNumber>
        <ecNumber evidence="4">1.6.3.1</ecNumber>
    </recommendedName>
    <alternativeName>
        <fullName evidence="21">Dimethylaniline monooxygenase [N-oxide-forming] 5</fullName>
    </alternativeName>
    <alternativeName>
        <fullName evidence="19">Dimethylaniline oxidase 5</fullName>
    </alternativeName>
    <alternativeName>
        <fullName evidence="20">NADPH oxidase</fullName>
    </alternativeName>
</protein>
<gene>
    <name evidence="33" type="primary">Fmo5</name>
    <name evidence="33" type="ORF">NYCLEU_R03325</name>
</gene>
<evidence type="ECO:0000256" key="29">
    <source>
        <dbReference type="ARBA" id="ARBA00048989"/>
    </source>
</evidence>
<evidence type="ECO:0000256" key="26">
    <source>
        <dbReference type="ARBA" id="ARBA00047864"/>
    </source>
</evidence>
<evidence type="ECO:0000256" key="4">
    <source>
        <dbReference type="ARBA" id="ARBA00012698"/>
    </source>
</evidence>
<dbReference type="GO" id="GO:0006629">
    <property type="term" value="P:lipid metabolic process"/>
    <property type="evidence" value="ECO:0007669"/>
    <property type="project" value="UniProtKB-KW"/>
</dbReference>
<dbReference type="InterPro" id="IPR020946">
    <property type="entry name" value="Flavin_mOase-like"/>
</dbReference>
<dbReference type="PANTHER" id="PTHR23023">
    <property type="entry name" value="DIMETHYLANILINE MONOOXYGENASE"/>
    <property type="match status" value="1"/>
</dbReference>
<comment type="catalytic activity">
    <reaction evidence="29">
        <text>(2E)-geranial + NADPH + O2 + H(+) = (1E)-2,6-dimethylhepta-1,5-dien-1-yl formate + NADP(+) + H2O</text>
        <dbReference type="Rhea" id="RHEA:54860"/>
        <dbReference type="ChEBI" id="CHEBI:15377"/>
        <dbReference type="ChEBI" id="CHEBI:15378"/>
        <dbReference type="ChEBI" id="CHEBI:15379"/>
        <dbReference type="ChEBI" id="CHEBI:16980"/>
        <dbReference type="ChEBI" id="CHEBI:57783"/>
        <dbReference type="ChEBI" id="CHEBI:58349"/>
        <dbReference type="ChEBI" id="CHEBI:138375"/>
    </reaction>
    <physiologicalReaction direction="left-to-right" evidence="29">
        <dbReference type="Rhea" id="RHEA:54861"/>
    </physiologicalReaction>
</comment>
<feature type="non-terminal residue" evidence="33">
    <location>
        <position position="495"/>
    </location>
</feature>
<evidence type="ECO:0000256" key="7">
    <source>
        <dbReference type="ARBA" id="ARBA00022481"/>
    </source>
</evidence>
<evidence type="ECO:0000256" key="17">
    <source>
        <dbReference type="ARBA" id="ARBA00023098"/>
    </source>
</evidence>
<evidence type="ECO:0000256" key="20">
    <source>
        <dbReference type="ARBA" id="ARBA00033213"/>
    </source>
</evidence>
<evidence type="ECO:0000256" key="28">
    <source>
        <dbReference type="ARBA" id="ARBA00048459"/>
    </source>
</evidence>
<evidence type="ECO:0000313" key="34">
    <source>
        <dbReference type="Proteomes" id="UP000551823"/>
    </source>
</evidence>
<evidence type="ECO:0000256" key="23">
    <source>
        <dbReference type="ARBA" id="ARBA00047426"/>
    </source>
</evidence>
<evidence type="ECO:0000256" key="13">
    <source>
        <dbReference type="ARBA" id="ARBA00022857"/>
    </source>
</evidence>
<name>A0A7L4C6R0_9AVES</name>
<evidence type="ECO:0000256" key="11">
    <source>
        <dbReference type="ARBA" id="ARBA00022827"/>
    </source>
</evidence>
<evidence type="ECO:0000313" key="33">
    <source>
        <dbReference type="EMBL" id="NXW45347.1"/>
    </source>
</evidence>
<keyword evidence="7" id="KW-0488">Methylation</keyword>
<comment type="catalytic activity">
    <reaction evidence="32">
        <text>octan-3-one + NADPH + O2 + H(+) = pentyl propanoate + NADP(+) + H2O</text>
        <dbReference type="Rhea" id="RHEA:54840"/>
        <dbReference type="ChEBI" id="CHEBI:15377"/>
        <dbReference type="ChEBI" id="CHEBI:15378"/>
        <dbReference type="ChEBI" id="CHEBI:15379"/>
        <dbReference type="ChEBI" id="CHEBI:57783"/>
        <dbReference type="ChEBI" id="CHEBI:58349"/>
        <dbReference type="ChEBI" id="CHEBI:80946"/>
        <dbReference type="ChEBI" id="CHEBI:87373"/>
    </reaction>
    <physiologicalReaction direction="left-to-right" evidence="32">
        <dbReference type="Rhea" id="RHEA:54841"/>
    </physiologicalReaction>
</comment>
<dbReference type="GO" id="GO:0050660">
    <property type="term" value="F:flavin adenine dinucleotide binding"/>
    <property type="evidence" value="ECO:0007669"/>
    <property type="project" value="InterPro"/>
</dbReference>
<organism evidence="33 34">
    <name type="scientific">Nyctiprogne leucopyga</name>
    <dbReference type="NCBI Taxonomy" id="382315"/>
    <lineage>
        <taxon>Eukaryota</taxon>
        <taxon>Metazoa</taxon>
        <taxon>Chordata</taxon>
        <taxon>Craniata</taxon>
        <taxon>Vertebrata</taxon>
        <taxon>Euteleostomi</taxon>
        <taxon>Archelosauria</taxon>
        <taxon>Archosauria</taxon>
        <taxon>Dinosauria</taxon>
        <taxon>Saurischia</taxon>
        <taxon>Theropoda</taxon>
        <taxon>Coelurosauria</taxon>
        <taxon>Aves</taxon>
        <taxon>Neognathae</taxon>
        <taxon>Neoaves</taxon>
        <taxon>Strisores</taxon>
        <taxon>Caprimulgiformes</taxon>
        <taxon>Caprimulgidae</taxon>
        <taxon>Chordeilinae</taxon>
        <taxon>Nyctiprogne</taxon>
    </lineage>
</organism>
<comment type="catalytic activity">
    <reaction evidence="30">
        <text>heptan-4-one + NADPH + O2 + H(+) = propyl butanoate + NADP(+) + H2O</text>
        <dbReference type="Rhea" id="RHEA:54852"/>
        <dbReference type="ChEBI" id="CHEBI:15377"/>
        <dbReference type="ChEBI" id="CHEBI:15378"/>
        <dbReference type="ChEBI" id="CHEBI:15379"/>
        <dbReference type="ChEBI" id="CHEBI:57783"/>
        <dbReference type="ChEBI" id="CHEBI:58349"/>
        <dbReference type="ChEBI" id="CHEBI:89484"/>
        <dbReference type="ChEBI" id="CHEBI:89719"/>
    </reaction>
    <physiologicalReaction direction="left-to-right" evidence="30">
        <dbReference type="Rhea" id="RHEA:54853"/>
    </physiologicalReaction>
</comment>
<comment type="function">
    <text evidence="22">Acts as a Baeyer-Villiger monooxygenase on a broad range of substrates. Catalyzes the insertion of an oxygen atom into a carbon-carbon bond adjacent to a carbonyl, which converts ketones to esters. Active on diverse carbonyl compounds, whereas soft nucleophiles are mostly non- or poorly reactive. In contrast with other forms of FMO it is non- or poorly active on 'classical' substrates such as drugs, pesticides, and dietary components containing soft nucleophilic heteroatoms. Able to oxidize drug molecules bearing a carbonyl group on an aliphatic chain, such as nabumetone and pentoxifylline. Also, in the absence of substrates, shows slow but yet significant NADPH oxidase activity. Acts as a positive modulator of cholesterol biosynthesis as well as glucose homeostasis, promoting metabolic aging via pleiotropic effects.</text>
</comment>
<dbReference type="InterPro" id="IPR000960">
    <property type="entry name" value="Flavin_mOase"/>
</dbReference>
<evidence type="ECO:0000256" key="31">
    <source>
        <dbReference type="ARBA" id="ARBA00049443"/>
    </source>
</evidence>
<dbReference type="EMBL" id="VZZU01000935">
    <property type="protein sequence ID" value="NXW45347.1"/>
    <property type="molecule type" value="Genomic_DNA"/>
</dbReference>
<dbReference type="InterPro" id="IPR002257">
    <property type="entry name" value="Flavin_mOase_5"/>
</dbReference>
<dbReference type="FunFam" id="3.50.50.60:FF:000042">
    <property type="entry name" value="Dimethylaniline monooxygenase [N-oxide-forming]"/>
    <property type="match status" value="1"/>
</dbReference>
<sequence length="495" mass="56453">MAKKVAIIGGGSSGLCAIKACLQEGLEPICFERTGDIGGLWRFEEHPEEGRASIYRSVIINTSKEMMCFSDFPIPEDFPNYMHNSKIMEYFRMYARHFDLLRHIHFRTSVCRVSKRPDFATTGRWEVVTESEGKQEAAIFDAVLVCTGHHTEAHLPLSTFPGLEKFEGWYLHSRDYKSPQPFLGKRVVVVGTGNSGIDIAVELSHAAKQVFLSTRRGTWVLHRVADGGYPFDFSYISRFMQLLYSLVPQNIRDFLVERKLNARFDHTLYGLQPQHRIFDQHPTVNDDLPNRIISGRVLVKPNVQEFTEMAAIFEDGTREDIDAVVFATGYSFSFPFLEGCGKVVENQISLYKFMFPPDLEKPTLAFIGLIQPLGAIMPISELQCRWATRVFKGLNKLPPRHDMEADIKQKREAMAKQYVKSQRHTIQVDYIPYMDELACQVGVKPNLLTLFLTDPKLALEVAFGPCTPYQYRLRGPGKWAGAREAILTQQQRVVR</sequence>
<comment type="catalytic activity">
    <reaction evidence="24">
        <text>heptan-2-one + NADPH + O2 + H(+) = pentyl acetate + NADP(+) + H2O</text>
        <dbReference type="Rhea" id="RHEA:54836"/>
        <dbReference type="ChEBI" id="CHEBI:5672"/>
        <dbReference type="ChEBI" id="CHEBI:15377"/>
        <dbReference type="ChEBI" id="CHEBI:15378"/>
        <dbReference type="ChEBI" id="CHEBI:15379"/>
        <dbReference type="ChEBI" id="CHEBI:57783"/>
        <dbReference type="ChEBI" id="CHEBI:58349"/>
        <dbReference type="ChEBI" id="CHEBI:87362"/>
    </reaction>
    <physiologicalReaction direction="left-to-right" evidence="24">
        <dbReference type="Rhea" id="RHEA:54837"/>
    </physiologicalReaction>
</comment>
<keyword evidence="17" id="KW-0443">Lipid metabolism</keyword>
<evidence type="ECO:0000256" key="10">
    <source>
        <dbReference type="ARBA" id="ARBA00022692"/>
    </source>
</evidence>
<dbReference type="FunFam" id="3.50.50.60:FF:000409">
    <property type="entry name" value="Dimethylaniline monooxygenase [N-oxide-forming]"/>
    <property type="match status" value="1"/>
</dbReference>
<keyword evidence="12" id="KW-0492">Microsome</keyword>
<dbReference type="GO" id="GO:0004499">
    <property type="term" value="F:N,N-dimethylaniline monooxygenase activity"/>
    <property type="evidence" value="ECO:0007669"/>
    <property type="project" value="InterPro"/>
</dbReference>
<dbReference type="FunFam" id="3.50.50.60:FF:000073">
    <property type="entry name" value="Dimethylaniline monooxygenase [N-oxide-forming]"/>
    <property type="match status" value="1"/>
</dbReference>
<comment type="cofactor">
    <cofactor evidence="1">
        <name>FAD</name>
        <dbReference type="ChEBI" id="CHEBI:57692"/>
    </cofactor>
</comment>
<keyword evidence="16 33" id="KW-0503">Monooxygenase</keyword>
<comment type="catalytic activity">
    <reaction evidence="25">
        <text>sulcatone + NADPH + O2 + H(+) = 4-methylpent-3-en-1-yl acetate + NADP(+) + H2O</text>
        <dbReference type="Rhea" id="RHEA:54864"/>
        <dbReference type="ChEBI" id="CHEBI:15377"/>
        <dbReference type="ChEBI" id="CHEBI:15378"/>
        <dbReference type="ChEBI" id="CHEBI:15379"/>
        <dbReference type="ChEBI" id="CHEBI:16310"/>
        <dbReference type="ChEBI" id="CHEBI:57783"/>
        <dbReference type="ChEBI" id="CHEBI:58349"/>
        <dbReference type="ChEBI" id="CHEBI:138373"/>
    </reaction>
    <physiologicalReaction direction="left-to-right" evidence="25">
        <dbReference type="Rhea" id="RHEA:54865"/>
    </physiologicalReaction>
</comment>
<keyword evidence="8" id="KW-0597">Phosphoprotein</keyword>
<comment type="caution">
    <text evidence="33">The sequence shown here is derived from an EMBL/GenBank/DDBJ whole genome shotgun (WGS) entry which is preliminary data.</text>
</comment>
<comment type="catalytic activity">
    <reaction evidence="31">
        <text>N,N-dimethylaniline + NADPH + O2 + H(+) = N,N-dimethylaniline N-oxide + NADP(+) + H2O</text>
        <dbReference type="Rhea" id="RHEA:24468"/>
        <dbReference type="ChEBI" id="CHEBI:15377"/>
        <dbReference type="ChEBI" id="CHEBI:15378"/>
        <dbReference type="ChEBI" id="CHEBI:15379"/>
        <dbReference type="ChEBI" id="CHEBI:16269"/>
        <dbReference type="ChEBI" id="CHEBI:17735"/>
        <dbReference type="ChEBI" id="CHEBI:57783"/>
        <dbReference type="ChEBI" id="CHEBI:58349"/>
        <dbReference type="EC" id="1.14.13.8"/>
    </reaction>
    <physiologicalReaction direction="left-to-right" evidence="31">
        <dbReference type="Rhea" id="RHEA:24469"/>
    </physiologicalReaction>
</comment>
<dbReference type="GO" id="GO:0050661">
    <property type="term" value="F:NADP binding"/>
    <property type="evidence" value="ECO:0007669"/>
    <property type="project" value="InterPro"/>
</dbReference>
<evidence type="ECO:0000256" key="21">
    <source>
        <dbReference type="ARBA" id="ARBA00033301"/>
    </source>
</evidence>
<accession>A0A7L4C6R0</accession>
<evidence type="ECO:0000256" key="8">
    <source>
        <dbReference type="ARBA" id="ARBA00022553"/>
    </source>
</evidence>
<dbReference type="InterPro" id="IPR036188">
    <property type="entry name" value="FAD/NAD-bd_sf"/>
</dbReference>